<evidence type="ECO:0000256" key="4">
    <source>
        <dbReference type="ARBA" id="ARBA00022694"/>
    </source>
</evidence>
<comment type="function">
    <text evidence="8">Ligates lysine onto the cytidine present at position 34 of the AUA codon-specific tRNA(Ile) that contains the anticodon CAU, in an ATP-dependent manner. Cytidine is converted to lysidine, thus changing the amino acid specificity of the tRNA from methionine to isoleucine.</text>
</comment>
<dbReference type="PANTHER" id="PTHR43033:SF1">
    <property type="entry name" value="TRNA(ILE)-LYSIDINE SYNTHASE-RELATED"/>
    <property type="match status" value="1"/>
</dbReference>
<dbReference type="OrthoDB" id="9807403at2"/>
<dbReference type="HOGENOM" id="CLU_018869_2_0_6"/>
<dbReference type="InterPro" id="IPR012094">
    <property type="entry name" value="tRNA_Ile_lys_synt"/>
</dbReference>
<dbReference type="Proteomes" id="UP000002015">
    <property type="component" value="Chromosome"/>
</dbReference>
<evidence type="ECO:0000259" key="9">
    <source>
        <dbReference type="SMART" id="SM00977"/>
    </source>
</evidence>
<name>A8FY26_SHESH</name>
<dbReference type="GO" id="GO:0005737">
    <property type="term" value="C:cytoplasm"/>
    <property type="evidence" value="ECO:0007669"/>
    <property type="project" value="UniProtKB-SubCell"/>
</dbReference>
<dbReference type="SUPFAM" id="SSF52402">
    <property type="entry name" value="Adenine nucleotide alpha hydrolases-like"/>
    <property type="match status" value="1"/>
</dbReference>
<dbReference type="NCBIfam" id="TIGR02432">
    <property type="entry name" value="lysidine_TilS_N"/>
    <property type="match status" value="1"/>
</dbReference>
<feature type="binding site" evidence="8">
    <location>
        <begin position="36"/>
        <end position="41"/>
    </location>
    <ligand>
        <name>ATP</name>
        <dbReference type="ChEBI" id="CHEBI:30616"/>
    </ligand>
</feature>
<dbReference type="GO" id="GO:0005524">
    <property type="term" value="F:ATP binding"/>
    <property type="evidence" value="ECO:0007669"/>
    <property type="project" value="UniProtKB-UniRule"/>
</dbReference>
<dbReference type="STRING" id="425104.Ssed_3145"/>
<proteinExistence type="inferred from homology"/>
<dbReference type="InterPro" id="IPR012795">
    <property type="entry name" value="tRNA_Ile_lys_synt_N"/>
</dbReference>
<dbReference type="AlphaFoldDB" id="A8FY26"/>
<evidence type="ECO:0000256" key="8">
    <source>
        <dbReference type="HAMAP-Rule" id="MF_01161"/>
    </source>
</evidence>
<dbReference type="Pfam" id="PF01171">
    <property type="entry name" value="ATP_bind_3"/>
    <property type="match status" value="1"/>
</dbReference>
<evidence type="ECO:0000256" key="5">
    <source>
        <dbReference type="ARBA" id="ARBA00022741"/>
    </source>
</evidence>
<gene>
    <name evidence="8" type="primary">tilS</name>
    <name evidence="10" type="ordered locus">Ssed_3145</name>
</gene>
<dbReference type="InterPro" id="IPR015262">
    <property type="entry name" value="tRNA_Ile_lys_synt_subst-bd"/>
</dbReference>
<dbReference type="InterPro" id="IPR014729">
    <property type="entry name" value="Rossmann-like_a/b/a_fold"/>
</dbReference>
<dbReference type="Gene3D" id="3.40.50.620">
    <property type="entry name" value="HUPs"/>
    <property type="match status" value="1"/>
</dbReference>
<dbReference type="GO" id="GO:0006400">
    <property type="term" value="P:tRNA modification"/>
    <property type="evidence" value="ECO:0007669"/>
    <property type="project" value="UniProtKB-UniRule"/>
</dbReference>
<evidence type="ECO:0000313" key="11">
    <source>
        <dbReference type="Proteomes" id="UP000002015"/>
    </source>
</evidence>
<dbReference type="InterPro" id="IPR012796">
    <property type="entry name" value="Lysidine-tRNA-synth_C"/>
</dbReference>
<keyword evidence="11" id="KW-1185">Reference proteome</keyword>
<keyword evidence="6 8" id="KW-0067">ATP-binding</keyword>
<dbReference type="RefSeq" id="WP_012143479.1">
    <property type="nucleotide sequence ID" value="NC_009831.1"/>
</dbReference>
<protein>
    <recommendedName>
        <fullName evidence="8">tRNA(Ile)-lysidine synthase</fullName>
        <ecNumber evidence="8">6.3.4.19</ecNumber>
    </recommendedName>
    <alternativeName>
        <fullName evidence="8">tRNA(Ile)-2-lysyl-cytidine synthase</fullName>
    </alternativeName>
    <alternativeName>
        <fullName evidence="8">tRNA(Ile)-lysidine synthetase</fullName>
    </alternativeName>
</protein>
<dbReference type="Pfam" id="PF11734">
    <property type="entry name" value="TilS_C"/>
    <property type="match status" value="1"/>
</dbReference>
<evidence type="ECO:0000313" key="10">
    <source>
        <dbReference type="EMBL" id="ABV37749.1"/>
    </source>
</evidence>
<dbReference type="EC" id="6.3.4.19" evidence="8"/>
<dbReference type="PANTHER" id="PTHR43033">
    <property type="entry name" value="TRNA(ILE)-LYSIDINE SYNTHASE-RELATED"/>
    <property type="match status" value="1"/>
</dbReference>
<keyword evidence="4 8" id="KW-0819">tRNA processing</keyword>
<dbReference type="InterPro" id="IPR011063">
    <property type="entry name" value="TilS/TtcA_N"/>
</dbReference>
<keyword evidence="3 8" id="KW-0436">Ligase</keyword>
<dbReference type="CDD" id="cd01992">
    <property type="entry name" value="TilS_N"/>
    <property type="match status" value="1"/>
</dbReference>
<organism evidence="10 11">
    <name type="scientific">Shewanella sediminis (strain HAW-EB3)</name>
    <dbReference type="NCBI Taxonomy" id="425104"/>
    <lineage>
        <taxon>Bacteria</taxon>
        <taxon>Pseudomonadati</taxon>
        <taxon>Pseudomonadota</taxon>
        <taxon>Gammaproteobacteria</taxon>
        <taxon>Alteromonadales</taxon>
        <taxon>Shewanellaceae</taxon>
        <taxon>Shewanella</taxon>
    </lineage>
</organism>
<dbReference type="SUPFAM" id="SSF82829">
    <property type="entry name" value="MesJ substrate recognition domain-like"/>
    <property type="match status" value="1"/>
</dbReference>
<comment type="subcellular location">
    <subcellularLocation>
        <location evidence="1 8">Cytoplasm</location>
    </subcellularLocation>
</comment>
<dbReference type="EMBL" id="CP000821">
    <property type="protein sequence ID" value="ABV37749.1"/>
    <property type="molecule type" value="Genomic_DNA"/>
</dbReference>
<dbReference type="Gene3D" id="1.20.59.20">
    <property type="match status" value="1"/>
</dbReference>
<dbReference type="GO" id="GO:0032267">
    <property type="term" value="F:tRNA(Ile)-lysidine synthase activity"/>
    <property type="evidence" value="ECO:0007669"/>
    <property type="project" value="UniProtKB-EC"/>
</dbReference>
<dbReference type="SUPFAM" id="SSF56037">
    <property type="entry name" value="PheT/TilS domain"/>
    <property type="match status" value="1"/>
</dbReference>
<dbReference type="SMART" id="SM00977">
    <property type="entry name" value="TilS_C"/>
    <property type="match status" value="1"/>
</dbReference>
<evidence type="ECO:0000256" key="2">
    <source>
        <dbReference type="ARBA" id="ARBA00022490"/>
    </source>
</evidence>
<sequence>MSDRTPVPEFDASSLIADCVAKASVGSGSQLVLAYSGGVDSEVLAQGLASFARHNPQYRYLLVHVHHGLSSNADAWVRHCQSQAAKYQLPIEIRQVKVKMGPRLSIEAQARSARYEAITSLMAPGDALLTAHHLDDQLETVLLALKRGLGPKGLSAMGEVQAFDNNKQLLRPLLSISREQIESLATSQAIAHIEDESNQDTKYDRNFLRLEIIPKLKARWSSIAVTASRSAALCAQQQAVIDEEVSKRLPSYIVPVSQGNGTALELSDLREQGVNWQLLLLRGYIEYLGFAPLSQVQLEQVLYQLLDARVDAKVELRLGDTLVRRFRGRAYLSSVEAEHAERINAPILEWDLTPLLSPDCDGAGGVVQIESSEAELRLSVSEIKSLQVRMLSQLDRVRLPNADERVTVRFAIAGSTRCSPHNRQKGRELKKLWQESGIPPWEREKVPFIFYNNVLVCAVGYWIEKAFVCRDASAGLNFKIVTRNSSFPFTHHQP</sequence>
<evidence type="ECO:0000256" key="1">
    <source>
        <dbReference type="ARBA" id="ARBA00004496"/>
    </source>
</evidence>
<evidence type="ECO:0000256" key="6">
    <source>
        <dbReference type="ARBA" id="ARBA00022840"/>
    </source>
</evidence>
<dbReference type="Pfam" id="PF09179">
    <property type="entry name" value="TilS"/>
    <property type="match status" value="1"/>
</dbReference>
<dbReference type="eggNOG" id="COG0037">
    <property type="taxonomic scope" value="Bacteria"/>
</dbReference>
<accession>A8FY26</accession>
<reference evidence="10 11" key="1">
    <citation type="submission" date="2007-08" db="EMBL/GenBank/DDBJ databases">
        <title>Complete sequence of Shewanella sediminis HAW-EB3.</title>
        <authorList>
            <consortium name="US DOE Joint Genome Institute"/>
            <person name="Copeland A."/>
            <person name="Lucas S."/>
            <person name="Lapidus A."/>
            <person name="Barry K."/>
            <person name="Glavina del Rio T."/>
            <person name="Dalin E."/>
            <person name="Tice H."/>
            <person name="Pitluck S."/>
            <person name="Chertkov O."/>
            <person name="Brettin T."/>
            <person name="Bruce D."/>
            <person name="Detter J.C."/>
            <person name="Han C."/>
            <person name="Schmutz J."/>
            <person name="Larimer F."/>
            <person name="Land M."/>
            <person name="Hauser L."/>
            <person name="Kyrpides N."/>
            <person name="Kim E."/>
            <person name="Zhao J.-S."/>
            <person name="Richardson P."/>
        </authorList>
    </citation>
    <scope>NUCLEOTIDE SEQUENCE [LARGE SCALE GENOMIC DNA]</scope>
    <source>
        <strain evidence="10 11">HAW-EB3</strain>
    </source>
</reference>
<keyword evidence="2 8" id="KW-0963">Cytoplasm</keyword>
<evidence type="ECO:0000256" key="3">
    <source>
        <dbReference type="ARBA" id="ARBA00022598"/>
    </source>
</evidence>
<comment type="catalytic activity">
    <reaction evidence="7 8">
        <text>cytidine(34) in tRNA(Ile2) + L-lysine + ATP = lysidine(34) in tRNA(Ile2) + AMP + diphosphate + H(+)</text>
        <dbReference type="Rhea" id="RHEA:43744"/>
        <dbReference type="Rhea" id="RHEA-COMP:10625"/>
        <dbReference type="Rhea" id="RHEA-COMP:10670"/>
        <dbReference type="ChEBI" id="CHEBI:15378"/>
        <dbReference type="ChEBI" id="CHEBI:30616"/>
        <dbReference type="ChEBI" id="CHEBI:32551"/>
        <dbReference type="ChEBI" id="CHEBI:33019"/>
        <dbReference type="ChEBI" id="CHEBI:82748"/>
        <dbReference type="ChEBI" id="CHEBI:83665"/>
        <dbReference type="ChEBI" id="CHEBI:456215"/>
        <dbReference type="EC" id="6.3.4.19"/>
    </reaction>
</comment>
<comment type="domain">
    <text evidence="8">The N-terminal region contains the highly conserved SGGXDS motif, predicted to be a P-loop motif involved in ATP binding.</text>
</comment>
<dbReference type="KEGG" id="sse:Ssed_3145"/>
<dbReference type="HAMAP" id="MF_01161">
    <property type="entry name" value="tRNA_Ile_lys_synt"/>
    <property type="match status" value="1"/>
</dbReference>
<feature type="domain" description="Lysidine-tRNA(Ile) synthetase C-terminal" evidence="9">
    <location>
        <begin position="406"/>
        <end position="480"/>
    </location>
</feature>
<keyword evidence="5 8" id="KW-0547">Nucleotide-binding</keyword>
<dbReference type="NCBIfam" id="TIGR02433">
    <property type="entry name" value="lysidine_TilS_C"/>
    <property type="match status" value="1"/>
</dbReference>
<comment type="similarity">
    <text evidence="8">Belongs to the tRNA(Ile)-lysidine synthase family.</text>
</comment>
<evidence type="ECO:0000256" key="7">
    <source>
        <dbReference type="ARBA" id="ARBA00048539"/>
    </source>
</evidence>